<reference evidence="1 2" key="1">
    <citation type="submission" date="2024-01" db="EMBL/GenBank/DDBJ databases">
        <title>A draft genome for a cacao thread blight-causing isolate of Paramarasmius palmivorus.</title>
        <authorList>
            <person name="Baruah I.K."/>
            <person name="Bukari Y."/>
            <person name="Amoako-Attah I."/>
            <person name="Meinhardt L.W."/>
            <person name="Bailey B.A."/>
            <person name="Cohen S.P."/>
        </authorList>
    </citation>
    <scope>NUCLEOTIDE SEQUENCE [LARGE SCALE GENOMIC DNA]</scope>
    <source>
        <strain evidence="1 2">GH-12</strain>
    </source>
</reference>
<evidence type="ECO:0000313" key="2">
    <source>
        <dbReference type="Proteomes" id="UP001383192"/>
    </source>
</evidence>
<sequence>MPIGAVVAFPEAVAPGTTIGQLLEAWYTEYPSQTYRCQSFAPYPTYTTQRCTSTPVPAQVAFGLLTPPSLPTQKVTLTFYGQDLMPPDSILVKLNEAGRVVLSQYKVSLGEIGMEIPDRVEVFVQSTEKWKIVLWSSHIPAEPGQQLFFRKLGVKYMWGFDIEKGFA</sequence>
<dbReference type="EMBL" id="JAYKXP010000147">
    <property type="protein sequence ID" value="KAK7022799.1"/>
    <property type="molecule type" value="Genomic_DNA"/>
</dbReference>
<comment type="caution">
    <text evidence="1">The sequence shown here is derived from an EMBL/GenBank/DDBJ whole genome shotgun (WGS) entry which is preliminary data.</text>
</comment>
<dbReference type="AlphaFoldDB" id="A0AAW0B9U1"/>
<name>A0AAW0B9U1_9AGAR</name>
<accession>A0AAW0B9U1</accession>
<dbReference type="Proteomes" id="UP001383192">
    <property type="component" value="Unassembled WGS sequence"/>
</dbReference>
<proteinExistence type="predicted"/>
<protein>
    <submittedName>
        <fullName evidence="1">Uncharacterized protein</fullName>
    </submittedName>
</protein>
<organism evidence="1 2">
    <name type="scientific">Paramarasmius palmivorus</name>
    <dbReference type="NCBI Taxonomy" id="297713"/>
    <lineage>
        <taxon>Eukaryota</taxon>
        <taxon>Fungi</taxon>
        <taxon>Dikarya</taxon>
        <taxon>Basidiomycota</taxon>
        <taxon>Agaricomycotina</taxon>
        <taxon>Agaricomycetes</taxon>
        <taxon>Agaricomycetidae</taxon>
        <taxon>Agaricales</taxon>
        <taxon>Marasmiineae</taxon>
        <taxon>Marasmiaceae</taxon>
        <taxon>Paramarasmius</taxon>
    </lineage>
</organism>
<gene>
    <name evidence="1" type="ORF">VNI00_016926</name>
</gene>
<keyword evidence="2" id="KW-1185">Reference proteome</keyword>
<evidence type="ECO:0000313" key="1">
    <source>
        <dbReference type="EMBL" id="KAK7022799.1"/>
    </source>
</evidence>